<dbReference type="GO" id="GO:0008948">
    <property type="term" value="F:oxaloacetate decarboxylase activity"/>
    <property type="evidence" value="ECO:0007669"/>
    <property type="project" value="UniProtKB-EC"/>
</dbReference>
<evidence type="ECO:0000256" key="6">
    <source>
        <dbReference type="ARBA" id="ARBA00012947"/>
    </source>
</evidence>
<comment type="caution">
    <text evidence="14">The sequence shown here is derived from an EMBL/GenBank/DDBJ whole genome shotgun (WGS) entry which is preliminary data.</text>
</comment>
<dbReference type="EC" id="4.1.3.17" evidence="5"/>
<evidence type="ECO:0000256" key="9">
    <source>
        <dbReference type="ARBA" id="ARBA00029596"/>
    </source>
</evidence>
<evidence type="ECO:0000256" key="5">
    <source>
        <dbReference type="ARBA" id="ARBA00012213"/>
    </source>
</evidence>
<proteinExistence type="inferred from homology"/>
<evidence type="ECO:0000256" key="8">
    <source>
        <dbReference type="ARBA" id="ARBA00025046"/>
    </source>
</evidence>
<comment type="catalytic activity">
    <reaction evidence="12">
        <text>oxaloacetate + H(+) = pyruvate + CO2</text>
        <dbReference type="Rhea" id="RHEA:15641"/>
        <dbReference type="ChEBI" id="CHEBI:15361"/>
        <dbReference type="ChEBI" id="CHEBI:15378"/>
        <dbReference type="ChEBI" id="CHEBI:16452"/>
        <dbReference type="ChEBI" id="CHEBI:16526"/>
        <dbReference type="EC" id="4.1.1.112"/>
    </reaction>
</comment>
<dbReference type="SUPFAM" id="SSF89562">
    <property type="entry name" value="RraA-like"/>
    <property type="match status" value="1"/>
</dbReference>
<organism evidence="14 15">
    <name type="scientific">Lientehia hominis</name>
    <dbReference type="NCBI Taxonomy" id="2897778"/>
    <lineage>
        <taxon>Bacteria</taxon>
        <taxon>Bacillati</taxon>
        <taxon>Bacillota</taxon>
        <taxon>Clostridia</taxon>
        <taxon>Lachnospirales</taxon>
        <taxon>Lachnospiraceae</taxon>
        <taxon>Lientehia</taxon>
    </lineage>
</organism>
<dbReference type="RefSeq" id="WP_231063599.1">
    <property type="nucleotide sequence ID" value="NZ_JAJNOR010000013.1"/>
</dbReference>
<dbReference type="Gene3D" id="3.50.30.40">
    <property type="entry name" value="Ribonuclease E inhibitor RraA/RraA-like"/>
    <property type="match status" value="1"/>
</dbReference>
<comment type="catalytic activity">
    <reaction evidence="1">
        <text>4-hydroxy-4-methyl-2-oxoglutarate = 2 pyruvate</text>
        <dbReference type="Rhea" id="RHEA:22748"/>
        <dbReference type="ChEBI" id="CHEBI:15361"/>
        <dbReference type="ChEBI" id="CHEBI:58276"/>
        <dbReference type="EC" id="4.1.3.17"/>
    </reaction>
</comment>
<evidence type="ECO:0000256" key="2">
    <source>
        <dbReference type="ARBA" id="ARBA00001968"/>
    </source>
</evidence>
<evidence type="ECO:0000256" key="12">
    <source>
        <dbReference type="ARBA" id="ARBA00047973"/>
    </source>
</evidence>
<evidence type="ECO:0000256" key="13">
    <source>
        <dbReference type="PIRSR" id="PIRSR605493-1"/>
    </source>
</evidence>
<sequence>MTHEQEVLEKLKQFDTPSVTNVVATYPGDMEYCLGLYHPWNTKWYTDETLKCMYPELGRLAGHVVTVTFGLPDPKFSRLGFLDLYKAIEKMPKPVIVAMKQDLPEEIKKKNGLCGGNMMTAFKSLGVIGVISDGPSRDLDEVRPMGMQYMLTGVCAGHGDFSIHAINTPVDICGMEVAPGDIVHMDENGAVKFPAEYLDEVAERCERLQAYETKKQKLLAEHHDAETLAKILSDNYE</sequence>
<dbReference type="InterPro" id="IPR036704">
    <property type="entry name" value="RraA/RraA-like_sf"/>
</dbReference>
<evidence type="ECO:0000256" key="4">
    <source>
        <dbReference type="ARBA" id="ARBA00011233"/>
    </source>
</evidence>
<dbReference type="GO" id="GO:0046872">
    <property type="term" value="F:metal ion binding"/>
    <property type="evidence" value="ECO:0007669"/>
    <property type="project" value="UniProtKB-KW"/>
</dbReference>
<evidence type="ECO:0000313" key="14">
    <source>
        <dbReference type="EMBL" id="MCD2493756.1"/>
    </source>
</evidence>
<feature type="binding site" evidence="13">
    <location>
        <position position="137"/>
    </location>
    <ligand>
        <name>substrate</name>
    </ligand>
</feature>
<dbReference type="EMBL" id="JAJNOR010000013">
    <property type="protein sequence ID" value="MCD2493756.1"/>
    <property type="molecule type" value="Genomic_DNA"/>
</dbReference>
<keyword evidence="13" id="KW-0460">Magnesium</keyword>
<dbReference type="PANTHER" id="PTHR33254">
    <property type="entry name" value="4-HYDROXY-4-METHYL-2-OXOGLUTARATE ALDOLASE 3-RELATED"/>
    <property type="match status" value="1"/>
</dbReference>
<evidence type="ECO:0000256" key="11">
    <source>
        <dbReference type="ARBA" id="ARBA00032305"/>
    </source>
</evidence>
<protein>
    <recommendedName>
        <fullName evidence="7">Putative 4-hydroxy-4-methyl-2-oxoglutarate aldolase</fullName>
        <ecNumber evidence="6">4.1.1.112</ecNumber>
        <ecNumber evidence="5">4.1.3.17</ecNumber>
    </recommendedName>
    <alternativeName>
        <fullName evidence="11">Oxaloacetate decarboxylase</fullName>
    </alternativeName>
    <alternativeName>
        <fullName evidence="9">Regulator of ribonuclease activity homolog</fullName>
    </alternativeName>
    <alternativeName>
        <fullName evidence="10">RraA-like protein</fullName>
    </alternativeName>
</protein>
<accession>A0AAP2RKN5</accession>
<feature type="binding site" evidence="13">
    <location>
        <begin position="115"/>
        <end position="118"/>
    </location>
    <ligand>
        <name>substrate</name>
    </ligand>
</feature>
<name>A0AAP2RKN5_9FIRM</name>
<evidence type="ECO:0000256" key="1">
    <source>
        <dbReference type="ARBA" id="ARBA00001342"/>
    </source>
</evidence>
<dbReference type="EC" id="4.1.1.112" evidence="6"/>
<comment type="subunit">
    <text evidence="4">Homotrimer.</text>
</comment>
<dbReference type="GO" id="GO:0047443">
    <property type="term" value="F:4-hydroxy-4-methyl-2-oxoglutarate aldolase activity"/>
    <property type="evidence" value="ECO:0007669"/>
    <property type="project" value="UniProtKB-EC"/>
</dbReference>
<dbReference type="AlphaFoldDB" id="A0AAP2RKN5"/>
<evidence type="ECO:0000256" key="7">
    <source>
        <dbReference type="ARBA" id="ARBA00016549"/>
    </source>
</evidence>
<comment type="function">
    <text evidence="8">Catalyzes the aldol cleavage of 4-hydroxy-4-methyl-2-oxoglutarate (HMG) into 2 molecules of pyruvate. Also contains a secondary oxaloacetate (OAA) decarboxylase activity due to the common pyruvate enolate transition state formed following C-C bond cleavage in the retro-aldol and decarboxylation reactions.</text>
</comment>
<dbReference type="Proteomes" id="UP001299265">
    <property type="component" value="Unassembled WGS sequence"/>
</dbReference>
<comment type="cofactor">
    <cofactor evidence="13">
        <name>Mg(2+)</name>
        <dbReference type="ChEBI" id="CHEBI:18420"/>
    </cofactor>
</comment>
<dbReference type="InterPro" id="IPR005493">
    <property type="entry name" value="RraA/RraA-like"/>
</dbReference>
<feature type="binding site" evidence="13">
    <location>
        <position position="138"/>
    </location>
    <ligand>
        <name>Mg(2+)</name>
        <dbReference type="ChEBI" id="CHEBI:18420"/>
    </ligand>
</feature>
<dbReference type="PANTHER" id="PTHR33254:SF4">
    <property type="entry name" value="4-HYDROXY-4-METHYL-2-OXOGLUTARATE ALDOLASE 3-RELATED"/>
    <property type="match status" value="1"/>
</dbReference>
<evidence type="ECO:0000256" key="10">
    <source>
        <dbReference type="ARBA" id="ARBA00030169"/>
    </source>
</evidence>
<keyword evidence="15" id="KW-1185">Reference proteome</keyword>
<comment type="cofactor">
    <cofactor evidence="2">
        <name>a divalent metal cation</name>
        <dbReference type="ChEBI" id="CHEBI:60240"/>
    </cofactor>
</comment>
<evidence type="ECO:0000256" key="3">
    <source>
        <dbReference type="ARBA" id="ARBA00008621"/>
    </source>
</evidence>
<reference evidence="14 15" key="1">
    <citation type="submission" date="2021-11" db="EMBL/GenBank/DDBJ databases">
        <title>Lacrimispora sp. nov. NSJ-141 isolated from human feces.</title>
        <authorList>
            <person name="Abdugheni R."/>
        </authorList>
    </citation>
    <scope>NUCLEOTIDE SEQUENCE [LARGE SCALE GENOMIC DNA]</scope>
    <source>
        <strain evidence="14 15">NSJ-141</strain>
    </source>
</reference>
<keyword evidence="13" id="KW-0479">Metal-binding</keyword>
<evidence type="ECO:0000313" key="15">
    <source>
        <dbReference type="Proteomes" id="UP001299265"/>
    </source>
</evidence>
<gene>
    <name evidence="14" type="ORF">LQE92_14200</name>
</gene>
<dbReference type="Pfam" id="PF03737">
    <property type="entry name" value="RraA-like"/>
    <property type="match status" value="1"/>
</dbReference>
<comment type="similarity">
    <text evidence="3">Belongs to the class II aldolase/RraA-like family.</text>
</comment>